<dbReference type="PANTHER" id="PTHR43353">
    <property type="entry name" value="SUCCINATE-SEMIALDEHYDE DEHYDROGENASE, MITOCHONDRIAL"/>
    <property type="match status" value="1"/>
</dbReference>
<dbReference type="FunFam" id="3.40.309.10:FF:000004">
    <property type="entry name" value="Succinate-semialdehyde dehydrogenase I"/>
    <property type="match status" value="1"/>
</dbReference>
<accession>A0AAW0WC74</accession>
<dbReference type="Pfam" id="PF00171">
    <property type="entry name" value="Aldedh"/>
    <property type="match status" value="1"/>
</dbReference>
<evidence type="ECO:0000259" key="4">
    <source>
        <dbReference type="Pfam" id="PF00171"/>
    </source>
</evidence>
<dbReference type="InterPro" id="IPR016163">
    <property type="entry name" value="Ald_DH_C"/>
</dbReference>
<dbReference type="InterPro" id="IPR016162">
    <property type="entry name" value="Ald_DH_N"/>
</dbReference>
<dbReference type="InterPro" id="IPR016161">
    <property type="entry name" value="Ald_DH/histidinol_DH"/>
</dbReference>
<keyword evidence="3" id="KW-0560">Oxidoreductase</keyword>
<dbReference type="SUPFAM" id="SSF53720">
    <property type="entry name" value="ALDH-like"/>
    <property type="match status" value="1"/>
</dbReference>
<feature type="domain" description="Aldehyde dehydrogenase" evidence="4">
    <location>
        <begin position="1"/>
        <end position="193"/>
    </location>
</feature>
<evidence type="ECO:0000256" key="3">
    <source>
        <dbReference type="ARBA" id="ARBA00023002"/>
    </source>
</evidence>
<evidence type="ECO:0000256" key="2">
    <source>
        <dbReference type="ARBA" id="ARBA00009986"/>
    </source>
</evidence>
<dbReference type="Gene3D" id="3.40.605.10">
    <property type="entry name" value="Aldehyde Dehydrogenase, Chain A, domain 1"/>
    <property type="match status" value="1"/>
</dbReference>
<dbReference type="Proteomes" id="UP001445076">
    <property type="component" value="Unassembled WGS sequence"/>
</dbReference>
<keyword evidence="6" id="KW-1185">Reference proteome</keyword>
<reference evidence="5 6" key="1">
    <citation type="journal article" date="2024" name="BMC Genomics">
        <title>Genome assembly of redclaw crayfish (Cherax quadricarinatus) provides insights into its immune adaptation and hypoxia tolerance.</title>
        <authorList>
            <person name="Liu Z."/>
            <person name="Zheng J."/>
            <person name="Li H."/>
            <person name="Fang K."/>
            <person name="Wang S."/>
            <person name="He J."/>
            <person name="Zhou D."/>
            <person name="Weng S."/>
            <person name="Chi M."/>
            <person name="Gu Z."/>
            <person name="He J."/>
            <person name="Li F."/>
            <person name="Wang M."/>
        </authorList>
    </citation>
    <scope>NUCLEOTIDE SEQUENCE [LARGE SCALE GENOMIC DNA]</scope>
    <source>
        <strain evidence="5">ZL_2023a</strain>
    </source>
</reference>
<dbReference type="InterPro" id="IPR050740">
    <property type="entry name" value="Aldehyde_DH_Superfamily"/>
</dbReference>
<dbReference type="Gene3D" id="3.40.309.10">
    <property type="entry name" value="Aldehyde Dehydrogenase, Chain A, domain 2"/>
    <property type="match status" value="1"/>
</dbReference>
<dbReference type="AlphaFoldDB" id="A0AAW0WC74"/>
<dbReference type="GO" id="GO:0005739">
    <property type="term" value="C:mitochondrion"/>
    <property type="evidence" value="ECO:0007669"/>
    <property type="project" value="TreeGrafter"/>
</dbReference>
<evidence type="ECO:0000313" key="6">
    <source>
        <dbReference type="Proteomes" id="UP001445076"/>
    </source>
</evidence>
<comment type="similarity">
    <text evidence="2">Belongs to the aldehyde dehydrogenase family.</text>
</comment>
<dbReference type="InterPro" id="IPR015590">
    <property type="entry name" value="Aldehyde_DH_dom"/>
</dbReference>
<name>A0AAW0WC74_CHEQU</name>
<gene>
    <name evidence="5" type="ORF">OTU49_008576</name>
</gene>
<dbReference type="EMBL" id="JARKIK010000067">
    <property type="protein sequence ID" value="KAK8729628.1"/>
    <property type="molecule type" value="Genomic_DNA"/>
</dbReference>
<dbReference type="PANTHER" id="PTHR43353:SF5">
    <property type="entry name" value="SUCCINATE-SEMIALDEHYDE DEHYDROGENASE, MITOCHONDRIAL"/>
    <property type="match status" value="1"/>
</dbReference>
<dbReference type="GO" id="GO:0004777">
    <property type="term" value="F:succinate-semialdehyde dehydrogenase (NAD+) activity"/>
    <property type="evidence" value="ECO:0007669"/>
    <property type="project" value="TreeGrafter"/>
</dbReference>
<proteinExistence type="inferred from homology"/>
<organism evidence="5 6">
    <name type="scientific">Cherax quadricarinatus</name>
    <name type="common">Australian red claw crayfish</name>
    <dbReference type="NCBI Taxonomy" id="27406"/>
    <lineage>
        <taxon>Eukaryota</taxon>
        <taxon>Metazoa</taxon>
        <taxon>Ecdysozoa</taxon>
        <taxon>Arthropoda</taxon>
        <taxon>Crustacea</taxon>
        <taxon>Multicrustacea</taxon>
        <taxon>Malacostraca</taxon>
        <taxon>Eumalacostraca</taxon>
        <taxon>Eucarida</taxon>
        <taxon>Decapoda</taxon>
        <taxon>Pleocyemata</taxon>
        <taxon>Astacidea</taxon>
        <taxon>Parastacoidea</taxon>
        <taxon>Parastacidae</taxon>
        <taxon>Cherax</taxon>
    </lineage>
</organism>
<comment type="caution">
    <text evidence="5">The sequence shown here is derived from an EMBL/GenBank/DDBJ whole genome shotgun (WGS) entry which is preliminary data.</text>
</comment>
<evidence type="ECO:0000313" key="5">
    <source>
        <dbReference type="EMBL" id="KAK8729628.1"/>
    </source>
</evidence>
<dbReference type="GO" id="GO:0009450">
    <property type="term" value="P:gamma-aminobutyric acid catabolic process"/>
    <property type="evidence" value="ECO:0007669"/>
    <property type="project" value="TreeGrafter"/>
</dbReference>
<evidence type="ECO:0000256" key="1">
    <source>
        <dbReference type="ARBA" id="ARBA00005176"/>
    </source>
</evidence>
<comment type="pathway">
    <text evidence="1">Amino-acid degradation; 4-aminobutanoate degradation.</text>
</comment>
<sequence>QACISANRVLVEDSVYETFVKTLTTEVAERLVVGDGSHPQVNIGPLINVAQLKRVERIVEASVAAGARVVLGGKRHSLGGLFFQPTILVDVKEDMPCFQQEIFGPVIALRRFQSEDEAVAIANASECGLASYFYSQDVSQVWRVARRLECGIVGINEGLVSAAEGAFGGIKKSGIGREGSRHGIDDYTYIKYICLGGIN</sequence>
<protein>
    <recommendedName>
        <fullName evidence="4">Aldehyde dehydrogenase domain-containing protein</fullName>
    </recommendedName>
</protein>
<feature type="non-terminal residue" evidence="5">
    <location>
        <position position="1"/>
    </location>
</feature>